<keyword evidence="1" id="KW-0547">Nucleotide-binding</keyword>
<feature type="binding site" evidence="1">
    <location>
        <position position="166"/>
    </location>
    <ligand>
        <name>ATP</name>
        <dbReference type="ChEBI" id="CHEBI:30616"/>
    </ligand>
</feature>
<dbReference type="InterPro" id="IPR011009">
    <property type="entry name" value="Kinase-like_dom_sf"/>
</dbReference>
<dbReference type="OrthoDB" id="5979581at2759"/>
<dbReference type="InParanoid" id="A0A0C3BWE5"/>
<dbReference type="HOGENOM" id="CLU_1343717_0_0_1"/>
<dbReference type="GO" id="GO:0005524">
    <property type="term" value="F:ATP binding"/>
    <property type="evidence" value="ECO:0007669"/>
    <property type="project" value="UniProtKB-UniRule"/>
</dbReference>
<evidence type="ECO:0008006" key="4">
    <source>
        <dbReference type="Google" id="ProtNLM"/>
    </source>
</evidence>
<dbReference type="Gene3D" id="3.30.200.20">
    <property type="entry name" value="Phosphorylase Kinase, domain 1"/>
    <property type="match status" value="1"/>
</dbReference>
<dbReference type="Proteomes" id="UP000054166">
    <property type="component" value="Unassembled WGS sequence"/>
</dbReference>
<reference evidence="2 3" key="1">
    <citation type="submission" date="2014-04" db="EMBL/GenBank/DDBJ databases">
        <authorList>
            <consortium name="DOE Joint Genome Institute"/>
            <person name="Kuo A."/>
            <person name="Tarkka M."/>
            <person name="Buscot F."/>
            <person name="Kohler A."/>
            <person name="Nagy L.G."/>
            <person name="Floudas D."/>
            <person name="Copeland A."/>
            <person name="Barry K.W."/>
            <person name="Cichocki N."/>
            <person name="Veneault-Fourrey C."/>
            <person name="LaButti K."/>
            <person name="Lindquist E.A."/>
            <person name="Lipzen A."/>
            <person name="Lundell T."/>
            <person name="Morin E."/>
            <person name="Murat C."/>
            <person name="Sun H."/>
            <person name="Tunlid A."/>
            <person name="Henrissat B."/>
            <person name="Grigoriev I.V."/>
            <person name="Hibbett D.S."/>
            <person name="Martin F."/>
            <person name="Nordberg H.P."/>
            <person name="Cantor M.N."/>
            <person name="Hua S.X."/>
        </authorList>
    </citation>
    <scope>NUCLEOTIDE SEQUENCE [LARGE SCALE GENOMIC DNA]</scope>
    <source>
        <strain evidence="2 3">F 1598</strain>
    </source>
</reference>
<reference evidence="3" key="2">
    <citation type="submission" date="2015-01" db="EMBL/GenBank/DDBJ databases">
        <title>Evolutionary Origins and Diversification of the Mycorrhizal Mutualists.</title>
        <authorList>
            <consortium name="DOE Joint Genome Institute"/>
            <consortium name="Mycorrhizal Genomics Consortium"/>
            <person name="Kohler A."/>
            <person name="Kuo A."/>
            <person name="Nagy L.G."/>
            <person name="Floudas D."/>
            <person name="Copeland A."/>
            <person name="Barry K.W."/>
            <person name="Cichocki N."/>
            <person name="Veneault-Fourrey C."/>
            <person name="LaButti K."/>
            <person name="Lindquist E.A."/>
            <person name="Lipzen A."/>
            <person name="Lundell T."/>
            <person name="Morin E."/>
            <person name="Murat C."/>
            <person name="Riley R."/>
            <person name="Ohm R."/>
            <person name="Sun H."/>
            <person name="Tunlid A."/>
            <person name="Henrissat B."/>
            <person name="Grigoriev I.V."/>
            <person name="Hibbett D.S."/>
            <person name="Martin F."/>
        </authorList>
    </citation>
    <scope>NUCLEOTIDE SEQUENCE [LARGE SCALE GENOMIC DNA]</scope>
    <source>
        <strain evidence="3">F 1598</strain>
    </source>
</reference>
<dbReference type="STRING" id="765440.A0A0C3BWE5"/>
<gene>
    <name evidence="2" type="ORF">PILCRDRAFT_89100</name>
</gene>
<accession>A0A0C3BWE5</accession>
<keyword evidence="3" id="KW-1185">Reference proteome</keyword>
<evidence type="ECO:0000256" key="1">
    <source>
        <dbReference type="PROSITE-ProRule" id="PRU10141"/>
    </source>
</evidence>
<dbReference type="SUPFAM" id="SSF56112">
    <property type="entry name" value="Protein kinase-like (PK-like)"/>
    <property type="match status" value="1"/>
</dbReference>
<keyword evidence="1" id="KW-0067">ATP-binding</keyword>
<evidence type="ECO:0000313" key="2">
    <source>
        <dbReference type="EMBL" id="KIM81667.1"/>
    </source>
</evidence>
<dbReference type="PROSITE" id="PS00107">
    <property type="entry name" value="PROTEIN_KINASE_ATP"/>
    <property type="match status" value="1"/>
</dbReference>
<name>A0A0C3BWE5_PILCF</name>
<proteinExistence type="predicted"/>
<protein>
    <recommendedName>
        <fullName evidence="4">Protein kinase domain-containing protein</fullName>
    </recommendedName>
</protein>
<dbReference type="EMBL" id="KN832998">
    <property type="protein sequence ID" value="KIM81667.1"/>
    <property type="molecule type" value="Genomic_DNA"/>
</dbReference>
<evidence type="ECO:0000313" key="3">
    <source>
        <dbReference type="Proteomes" id="UP000054166"/>
    </source>
</evidence>
<organism evidence="2 3">
    <name type="scientific">Piloderma croceum (strain F 1598)</name>
    <dbReference type="NCBI Taxonomy" id="765440"/>
    <lineage>
        <taxon>Eukaryota</taxon>
        <taxon>Fungi</taxon>
        <taxon>Dikarya</taxon>
        <taxon>Basidiomycota</taxon>
        <taxon>Agaricomycotina</taxon>
        <taxon>Agaricomycetes</taxon>
        <taxon>Agaricomycetidae</taxon>
        <taxon>Atheliales</taxon>
        <taxon>Atheliaceae</taxon>
        <taxon>Piloderma</taxon>
    </lineage>
</organism>
<dbReference type="InterPro" id="IPR017441">
    <property type="entry name" value="Protein_kinase_ATP_BS"/>
</dbReference>
<sequence length="204" mass="23082">MSRFGAALMKIFPGDSANKIGKAMWTRKPNKGRSPAHEIKKHQQRTSELFDRTYWGSGQSSDNQEVLAHRIYLYDFLSQGVDSKSEIYNNKHVSVNADGTTLVDLEFVEEPLGVTAEQGHGFLRIEFGDAIGPGKRYKVVRKLGWGMNSSIWMAFDEKEEKYVAIKALKGDSTDLAMRGIMWELPAIEVQRSHPIELLKPLVLR</sequence>
<dbReference type="AlphaFoldDB" id="A0A0C3BWE5"/>